<evidence type="ECO:0000256" key="1">
    <source>
        <dbReference type="SAM" id="Phobius"/>
    </source>
</evidence>
<gene>
    <name evidence="2" type="ORF">BKCO1_37000136</name>
</gene>
<keyword evidence="1" id="KW-0472">Membrane</keyword>
<feature type="transmembrane region" description="Helical" evidence="1">
    <location>
        <begin position="512"/>
        <end position="534"/>
    </location>
</feature>
<evidence type="ECO:0000313" key="3">
    <source>
        <dbReference type="Proteomes" id="UP000183809"/>
    </source>
</evidence>
<keyword evidence="1" id="KW-0812">Transmembrane</keyword>
<keyword evidence="1" id="KW-1133">Transmembrane helix</keyword>
<reference evidence="2 3" key="1">
    <citation type="submission" date="2016-10" db="EMBL/GenBank/DDBJ databases">
        <title>Proteomics and genomics reveal pathogen-plant mechanisms compatible with a hemibiotrophic lifestyle of Diplodia corticola.</title>
        <authorList>
            <person name="Fernandes I."/>
            <person name="De Jonge R."/>
            <person name="Van De Peer Y."/>
            <person name="Devreese B."/>
            <person name="Alves A."/>
            <person name="Esteves A.C."/>
        </authorList>
    </citation>
    <scope>NUCLEOTIDE SEQUENCE [LARGE SCALE GENOMIC DNA]</scope>
    <source>
        <strain evidence="2 3">CBS 112549</strain>
    </source>
</reference>
<keyword evidence="3" id="KW-1185">Reference proteome</keyword>
<dbReference type="RefSeq" id="XP_020128766.1">
    <property type="nucleotide sequence ID" value="XM_020275015.1"/>
</dbReference>
<comment type="caution">
    <text evidence="2">The sequence shown here is derived from an EMBL/GenBank/DDBJ whole genome shotgun (WGS) entry which is preliminary data.</text>
</comment>
<name>A0A1J9QWZ4_9PEZI</name>
<dbReference type="GeneID" id="31015276"/>
<dbReference type="AlphaFoldDB" id="A0A1J9QWZ4"/>
<accession>A0A1J9QWZ4</accession>
<dbReference type="Proteomes" id="UP000183809">
    <property type="component" value="Unassembled WGS sequence"/>
</dbReference>
<feature type="transmembrane region" description="Helical" evidence="1">
    <location>
        <begin position="62"/>
        <end position="86"/>
    </location>
</feature>
<dbReference type="OrthoDB" id="5342924at2759"/>
<evidence type="ECO:0000313" key="2">
    <source>
        <dbReference type="EMBL" id="OJD32506.1"/>
    </source>
</evidence>
<sequence>MTQASITSNVLDFVRHHALGQEALPFGALFAGLQTTSISYLWSLEYIGALTSNWMPGRRRCIVGFFIAFNVVLAAGVGPSIAILLIPRRQAFPFGTSTSWVKGMEDELFPSHLNKSHIPTSCYSTTETDIDTTAYVECPWRALPTVLEMVKSRSSVDLPSFLRQVNGGNMEVLGETDLDGGNRSLPLALDEHGSPYVSFLKEYGGNSEIATATTKGIMQTFFATWFQIANGPRGAMPDVFTVNSFNRVMTTHSKQALAWTQCKESLDPFDPLHIDFPGIPDASTAQYSPFNASSHWQLIWADLNTTDLPVSIGAIVVPPASLMLTTPNPPPSPQNTTTNHPSFPTYACTVSASWTPSSLTISGSYSHTLSAASTVLSWPTTSTALSSTWASTLLSRWPSANDPSTTLLDIMMLPATQEASSALQSTQTLLSGLVVAGMSQTLTPAWAVVGNPNSFTAQLQTFSNWTGYVVVGNGTKGDPWGVAGLEAARRGTALRTALAAEGLAYSARGASVVVAVVVLVVYAVYVVAFVAYVVGWRPETSAAWDSISELTALAVSSRRTERLRHAGAGIETVGVYREPVNVRVVRGAERLEIVFERDSRGSDVDAVEPDKAY</sequence>
<dbReference type="EMBL" id="MNUE01000037">
    <property type="protein sequence ID" value="OJD32506.1"/>
    <property type="molecule type" value="Genomic_DNA"/>
</dbReference>
<organism evidence="2 3">
    <name type="scientific">Diplodia corticola</name>
    <dbReference type="NCBI Taxonomy" id="236234"/>
    <lineage>
        <taxon>Eukaryota</taxon>
        <taxon>Fungi</taxon>
        <taxon>Dikarya</taxon>
        <taxon>Ascomycota</taxon>
        <taxon>Pezizomycotina</taxon>
        <taxon>Dothideomycetes</taxon>
        <taxon>Dothideomycetes incertae sedis</taxon>
        <taxon>Botryosphaeriales</taxon>
        <taxon>Botryosphaeriaceae</taxon>
        <taxon>Diplodia</taxon>
    </lineage>
</organism>
<proteinExistence type="predicted"/>
<protein>
    <submittedName>
        <fullName evidence="2">Uncharacterized protein</fullName>
    </submittedName>
</protein>